<dbReference type="AlphaFoldDB" id="A0A1M6S544"/>
<dbReference type="RefSeq" id="WP_073477447.1">
    <property type="nucleotide sequence ID" value="NZ_FQZU01000023.1"/>
</dbReference>
<dbReference type="Proteomes" id="UP000183994">
    <property type="component" value="Unassembled WGS sequence"/>
</dbReference>
<name>A0A1M6S544_9BACT</name>
<dbReference type="InterPro" id="IPR008567">
    <property type="entry name" value="BKACE"/>
</dbReference>
<dbReference type="PANTHER" id="PTHR37418:SF2">
    <property type="entry name" value="3-KETO-5-AMINOHEXANOATE CLEAVAGE ENZYME"/>
    <property type="match status" value="1"/>
</dbReference>
<dbReference type="Pfam" id="PF05853">
    <property type="entry name" value="BKACE"/>
    <property type="match status" value="1"/>
</dbReference>
<dbReference type="STRING" id="1121393.SAMN02745216_03395"/>
<protein>
    <submittedName>
        <fullName evidence="5">Uncharacterized conserved protein, DUF849 family</fullName>
    </submittedName>
</protein>
<comment type="cofactor">
    <cofactor evidence="1">
        <name>Zn(2+)</name>
        <dbReference type="ChEBI" id="CHEBI:29105"/>
    </cofactor>
</comment>
<keyword evidence="2" id="KW-0808">Transferase</keyword>
<keyword evidence="3" id="KW-0479">Metal-binding</keyword>
<keyword evidence="4" id="KW-0862">Zinc</keyword>
<dbReference type="GO" id="GO:0043720">
    <property type="term" value="F:3-keto-5-aminohexanoate cleavage activity"/>
    <property type="evidence" value="ECO:0007669"/>
    <property type="project" value="InterPro"/>
</dbReference>
<accession>A0A1M6S544</accession>
<dbReference type="OrthoDB" id="9155960at2"/>
<evidence type="ECO:0000256" key="4">
    <source>
        <dbReference type="ARBA" id="ARBA00022833"/>
    </source>
</evidence>
<evidence type="ECO:0000313" key="6">
    <source>
        <dbReference type="Proteomes" id="UP000183994"/>
    </source>
</evidence>
<proteinExistence type="predicted"/>
<evidence type="ECO:0000256" key="2">
    <source>
        <dbReference type="ARBA" id="ARBA00022679"/>
    </source>
</evidence>
<dbReference type="GO" id="GO:0046872">
    <property type="term" value="F:metal ion binding"/>
    <property type="evidence" value="ECO:0007669"/>
    <property type="project" value="UniProtKB-KW"/>
</dbReference>
<dbReference type="Gene3D" id="3.20.20.70">
    <property type="entry name" value="Aldolase class I"/>
    <property type="match status" value="1"/>
</dbReference>
<reference evidence="6" key="1">
    <citation type="submission" date="2016-11" db="EMBL/GenBank/DDBJ databases">
        <authorList>
            <person name="Varghese N."/>
            <person name="Submissions S."/>
        </authorList>
    </citation>
    <scope>NUCLEOTIDE SEQUENCE [LARGE SCALE GENOMIC DNA]</scope>
    <source>
        <strain evidence="6">DSM 16219</strain>
    </source>
</reference>
<evidence type="ECO:0000313" key="5">
    <source>
        <dbReference type="EMBL" id="SHK39892.1"/>
    </source>
</evidence>
<evidence type="ECO:0000256" key="3">
    <source>
        <dbReference type="ARBA" id="ARBA00022723"/>
    </source>
</evidence>
<dbReference type="EMBL" id="FQZU01000023">
    <property type="protein sequence ID" value="SHK39892.1"/>
    <property type="molecule type" value="Genomic_DNA"/>
</dbReference>
<dbReference type="PANTHER" id="PTHR37418">
    <property type="entry name" value="3-KETO-5-AMINOHEXANOATE CLEAVAGE ENZYME-RELATED"/>
    <property type="match status" value="1"/>
</dbReference>
<sequence>MPKFILNCAVTGAIHTPTMAPYLPIKPKDIADQAVDAVKAGASTVHVHARDPENGMPTGDLDVMGEIVSSINARCDGVVCITTGGGINMTVEQRLAAVPKYKPELASCNLGSINFALFPMAEKFTEWKYEWEKVYLEGSRDFIFKNTFSDLDMVFKIMGEAGTKPELEAYDVGHLHNAHYYFQTRQLKNPVYVQFVMGILGGIASTIPHLLHMKQTAQSLFGDKCIFSTIAAGRNEFAMGTTSMLLGGGVRVGLEDNLWLGPGEMAASNAQLVEKMIRIAKEFGYEPYTPDETREILQLKGRDKVAF</sequence>
<keyword evidence="6" id="KW-1185">Reference proteome</keyword>
<dbReference type="InterPro" id="IPR013785">
    <property type="entry name" value="Aldolase_TIM"/>
</dbReference>
<organism evidence="5 6">
    <name type="scientific">Desulfatibacillum alkenivorans DSM 16219</name>
    <dbReference type="NCBI Taxonomy" id="1121393"/>
    <lineage>
        <taxon>Bacteria</taxon>
        <taxon>Pseudomonadati</taxon>
        <taxon>Thermodesulfobacteriota</taxon>
        <taxon>Desulfobacteria</taxon>
        <taxon>Desulfobacterales</taxon>
        <taxon>Desulfatibacillaceae</taxon>
        <taxon>Desulfatibacillum</taxon>
    </lineage>
</organism>
<evidence type="ECO:0000256" key="1">
    <source>
        <dbReference type="ARBA" id="ARBA00001947"/>
    </source>
</evidence>
<gene>
    <name evidence="5" type="ORF">SAMN02745216_03395</name>
</gene>